<keyword evidence="4" id="KW-1185">Reference proteome</keyword>
<dbReference type="PROSITE" id="PS00028">
    <property type="entry name" value="ZINC_FINGER_C2H2_1"/>
    <property type="match status" value="1"/>
</dbReference>
<feature type="transmembrane region" description="Helical" evidence="1">
    <location>
        <begin position="141"/>
        <end position="163"/>
    </location>
</feature>
<keyword evidence="1" id="KW-0472">Membrane</keyword>
<comment type="caution">
    <text evidence="3">The sequence shown here is derived from an EMBL/GenBank/DDBJ whole genome shotgun (WGS) entry which is preliminary data.</text>
</comment>
<organism evidence="3 4">
    <name type="scientific">Hymenobacter gummosus</name>
    <dbReference type="NCBI Taxonomy" id="1776032"/>
    <lineage>
        <taxon>Bacteria</taxon>
        <taxon>Pseudomonadati</taxon>
        <taxon>Bacteroidota</taxon>
        <taxon>Cytophagia</taxon>
        <taxon>Cytophagales</taxon>
        <taxon>Hymenobacteraceae</taxon>
        <taxon>Hymenobacter</taxon>
    </lineage>
</organism>
<dbReference type="RefSeq" id="WP_126694547.1">
    <property type="nucleotide sequence ID" value="NZ_RXOF01000011.1"/>
</dbReference>
<dbReference type="Pfam" id="PF12412">
    <property type="entry name" value="DUF3667"/>
    <property type="match status" value="1"/>
</dbReference>
<feature type="transmembrane region" description="Helical" evidence="1">
    <location>
        <begin position="98"/>
        <end position="121"/>
    </location>
</feature>
<sequence>METLTHPSPPLEAPAAAAAQHPCLNCGQAVPERFCTRCGQDVHHTHRITLHHLLHDIPHSVWHVDRGILFTVRETLRRPGSTIRRYLAGERAAHYRPLALVLLLAGVYSLLVLALPIQLVAPRPAGASAQATQMIEANRFAFKYMGWLCVAMLPVFALGTWALLRRLRYNLAEHLTAHALVMGAALALQVLSVPLLAGASGTAAFKPVYYVAALLLPAFQMLAFTQLATPAYRLPAALWRSGLAILVGFVLFSLFNSTVSELAVGYHGH</sequence>
<feature type="domain" description="C2H2-type" evidence="2">
    <location>
        <begin position="35"/>
        <end position="55"/>
    </location>
</feature>
<keyword evidence="1" id="KW-0812">Transmembrane</keyword>
<dbReference type="OrthoDB" id="7446256at2"/>
<keyword evidence="1" id="KW-1133">Transmembrane helix</keyword>
<evidence type="ECO:0000256" key="1">
    <source>
        <dbReference type="SAM" id="Phobius"/>
    </source>
</evidence>
<reference evidence="3 4" key="1">
    <citation type="submission" date="2018-12" db="EMBL/GenBank/DDBJ databases">
        <title>Hymenobacter gummosus sp. nov., isolated from a spring.</title>
        <authorList>
            <person name="Nie L."/>
        </authorList>
    </citation>
    <scope>NUCLEOTIDE SEQUENCE [LARGE SCALE GENOMIC DNA]</scope>
    <source>
        <strain evidence="3 4">KCTC 52166</strain>
    </source>
</reference>
<evidence type="ECO:0000259" key="2">
    <source>
        <dbReference type="PROSITE" id="PS00028"/>
    </source>
</evidence>
<dbReference type="EMBL" id="RXOF01000011">
    <property type="protein sequence ID" value="RTQ47789.1"/>
    <property type="molecule type" value="Genomic_DNA"/>
</dbReference>
<proteinExistence type="predicted"/>
<dbReference type="Proteomes" id="UP000282184">
    <property type="component" value="Unassembled WGS sequence"/>
</dbReference>
<evidence type="ECO:0000313" key="4">
    <source>
        <dbReference type="Proteomes" id="UP000282184"/>
    </source>
</evidence>
<feature type="transmembrane region" description="Helical" evidence="1">
    <location>
        <begin position="175"/>
        <end position="196"/>
    </location>
</feature>
<feature type="transmembrane region" description="Helical" evidence="1">
    <location>
        <begin position="237"/>
        <end position="255"/>
    </location>
</feature>
<protein>
    <submittedName>
        <fullName evidence="3">DUF3667 domain-containing protein</fullName>
    </submittedName>
</protein>
<accession>A0A431TZ09</accession>
<feature type="transmembrane region" description="Helical" evidence="1">
    <location>
        <begin position="208"/>
        <end position="225"/>
    </location>
</feature>
<gene>
    <name evidence="3" type="ORF">EJV47_17870</name>
</gene>
<evidence type="ECO:0000313" key="3">
    <source>
        <dbReference type="EMBL" id="RTQ47789.1"/>
    </source>
</evidence>
<dbReference type="InterPro" id="IPR013087">
    <property type="entry name" value="Znf_C2H2_type"/>
</dbReference>
<dbReference type="InterPro" id="IPR022134">
    <property type="entry name" value="DUF3667"/>
</dbReference>
<name>A0A431TZ09_9BACT</name>
<dbReference type="AlphaFoldDB" id="A0A431TZ09"/>